<evidence type="ECO:0000313" key="2">
    <source>
        <dbReference type="EMBL" id="KDB26079.1"/>
    </source>
</evidence>
<feature type="region of interest" description="Disordered" evidence="1">
    <location>
        <begin position="37"/>
        <end position="92"/>
    </location>
</feature>
<proteinExistence type="predicted"/>
<comment type="caution">
    <text evidence="2">The sequence shown here is derived from an EMBL/GenBank/DDBJ whole genome shotgun (WGS) entry which is preliminary data.</text>
</comment>
<accession>A0A059JE51</accession>
<sequence length="145" mass="15301">MGPGVPELSHYMEGWVPKIRAWNNKLIVLVIQVGLASPSGESSRGERLTAEDSVLLRNWNPESGQKPADQGDKKAGHAGKSDAIPHSANQAPGAPAEVDCAVTITSKDFVSNICQGRGGYGESQLPLVAVAVAMARWEPFSVALV</sequence>
<protein>
    <submittedName>
        <fullName evidence="2">Uncharacterized protein</fullName>
    </submittedName>
</protein>
<organism evidence="2 3">
    <name type="scientific">Trichophyton interdigitale (strain MR816)</name>
    <dbReference type="NCBI Taxonomy" id="1215338"/>
    <lineage>
        <taxon>Eukaryota</taxon>
        <taxon>Fungi</taxon>
        <taxon>Dikarya</taxon>
        <taxon>Ascomycota</taxon>
        <taxon>Pezizomycotina</taxon>
        <taxon>Eurotiomycetes</taxon>
        <taxon>Eurotiomycetidae</taxon>
        <taxon>Onygenales</taxon>
        <taxon>Arthrodermataceae</taxon>
        <taxon>Trichophyton</taxon>
    </lineage>
</organism>
<evidence type="ECO:0000313" key="3">
    <source>
        <dbReference type="Proteomes" id="UP000024533"/>
    </source>
</evidence>
<evidence type="ECO:0000256" key="1">
    <source>
        <dbReference type="SAM" id="MobiDB-lite"/>
    </source>
</evidence>
<dbReference type="AlphaFoldDB" id="A0A059JE51"/>
<dbReference type="Proteomes" id="UP000024533">
    <property type="component" value="Unassembled WGS sequence"/>
</dbReference>
<keyword evidence="3" id="KW-1185">Reference proteome</keyword>
<dbReference type="HOGENOM" id="CLU_1788194_0_0_1"/>
<dbReference type="EMBL" id="AOKY01000160">
    <property type="protein sequence ID" value="KDB26079.1"/>
    <property type="molecule type" value="Genomic_DNA"/>
</dbReference>
<reference evidence="2 3" key="1">
    <citation type="submission" date="2014-02" db="EMBL/GenBank/DDBJ databases">
        <title>The Genome Sequence of Trichophyton interdigitale MR816.</title>
        <authorList>
            <consortium name="The Broad Institute Genomics Platform"/>
            <person name="Cuomo C.A."/>
            <person name="White T.C."/>
            <person name="Graser Y."/>
            <person name="Martinez-Rossi N."/>
            <person name="Heitman J."/>
            <person name="Young S.K."/>
            <person name="Zeng Q."/>
            <person name="Gargeya S."/>
            <person name="Abouelleil A."/>
            <person name="Alvarado L."/>
            <person name="Chapman S.B."/>
            <person name="Gainer-Dewar J."/>
            <person name="Goldberg J."/>
            <person name="Griggs A."/>
            <person name="Gujja S."/>
            <person name="Hansen M."/>
            <person name="Howarth C."/>
            <person name="Imamovic A."/>
            <person name="Larimer J."/>
            <person name="Martinez D."/>
            <person name="Murphy C."/>
            <person name="Pearson M.D."/>
            <person name="Persinoti G."/>
            <person name="Poon T."/>
            <person name="Priest M."/>
            <person name="Roberts A.D."/>
            <person name="Saif S."/>
            <person name="Shea T.D."/>
            <person name="Sykes S.N."/>
            <person name="Wortman J."/>
            <person name="Nusbaum C."/>
            <person name="Birren B."/>
        </authorList>
    </citation>
    <scope>NUCLEOTIDE SEQUENCE [LARGE SCALE GENOMIC DNA]</scope>
    <source>
        <strain evidence="2 3">MR816</strain>
    </source>
</reference>
<gene>
    <name evidence="2" type="ORF">H109_02086</name>
</gene>
<name>A0A059JE51_TRIIM</name>